<gene>
    <name evidence="1" type="ORF">H1V43_06055</name>
</gene>
<organism evidence="1 2">
    <name type="scientific">Streptomyces himalayensis subsp. aureolus</name>
    <dbReference type="NCBI Taxonomy" id="2758039"/>
    <lineage>
        <taxon>Bacteria</taxon>
        <taxon>Bacillati</taxon>
        <taxon>Actinomycetota</taxon>
        <taxon>Actinomycetes</taxon>
        <taxon>Kitasatosporales</taxon>
        <taxon>Streptomycetaceae</taxon>
        <taxon>Streptomyces</taxon>
        <taxon>Streptomyces himalayensis</taxon>
    </lineage>
</organism>
<dbReference type="GO" id="GO:0032259">
    <property type="term" value="P:methylation"/>
    <property type="evidence" value="ECO:0007669"/>
    <property type="project" value="UniProtKB-KW"/>
</dbReference>
<dbReference type="Gene3D" id="3.40.50.150">
    <property type="entry name" value="Vaccinia Virus protein VP39"/>
    <property type="match status" value="1"/>
</dbReference>
<protein>
    <submittedName>
        <fullName evidence="1">Class I SAM-dependent methyltransferase</fullName>
    </submittedName>
</protein>
<keyword evidence="1" id="KW-0489">Methyltransferase</keyword>
<dbReference type="EMBL" id="JACEQY010000004">
    <property type="protein sequence ID" value="MBA4860950.1"/>
    <property type="molecule type" value="Genomic_DNA"/>
</dbReference>
<dbReference type="Pfam" id="PF13578">
    <property type="entry name" value="Methyltransf_24"/>
    <property type="match status" value="1"/>
</dbReference>
<dbReference type="AlphaFoldDB" id="A0A7W2CXZ8"/>
<keyword evidence="1" id="KW-0808">Transferase</keyword>
<reference evidence="1 2" key="1">
    <citation type="submission" date="2020-07" db="EMBL/GenBank/DDBJ databases">
        <title>Streptomyces isolated from Indian soil.</title>
        <authorList>
            <person name="Mandal S."/>
            <person name="Maiti P.K."/>
        </authorList>
    </citation>
    <scope>NUCLEOTIDE SEQUENCE [LARGE SCALE GENOMIC DNA]</scope>
    <source>
        <strain evidence="1 2">PSKA54</strain>
    </source>
</reference>
<sequence>MARSRIAPAAAFPMRLVQVSQFNYRNLRLSVRWLLRSRESTNYTYNLTPLNHEHLAWFISSVSGRPVTEIRGYIEEIKTDTELHEHIRRATERSARRGIADTEFRPGRRIGWYALARALRPHHVVETGTDKGLGACILAAAMLRNGVGRVTTIDVNPDSGYLVSGSYASAVDHLIGDSANLLGQVGPVGMFIHDSLHTYEHEMAEFRAVAPHLSPDGPVLSDHARWSGALSDWAQSTGRQFLFFCEEPSDIWHPGNGIGVAFPARHA</sequence>
<dbReference type="GO" id="GO:0008168">
    <property type="term" value="F:methyltransferase activity"/>
    <property type="evidence" value="ECO:0007669"/>
    <property type="project" value="UniProtKB-KW"/>
</dbReference>
<dbReference type="Proteomes" id="UP000586976">
    <property type="component" value="Unassembled WGS sequence"/>
</dbReference>
<name>A0A7W2CXZ8_9ACTN</name>
<comment type="caution">
    <text evidence="1">The sequence shown here is derived from an EMBL/GenBank/DDBJ whole genome shotgun (WGS) entry which is preliminary data.</text>
</comment>
<dbReference type="InterPro" id="IPR029063">
    <property type="entry name" value="SAM-dependent_MTases_sf"/>
</dbReference>
<dbReference type="SUPFAM" id="SSF53335">
    <property type="entry name" value="S-adenosyl-L-methionine-dependent methyltransferases"/>
    <property type="match status" value="1"/>
</dbReference>
<proteinExistence type="predicted"/>
<evidence type="ECO:0000313" key="2">
    <source>
        <dbReference type="Proteomes" id="UP000586976"/>
    </source>
</evidence>
<evidence type="ECO:0000313" key="1">
    <source>
        <dbReference type="EMBL" id="MBA4860950.1"/>
    </source>
</evidence>
<keyword evidence="2" id="KW-1185">Reference proteome</keyword>
<accession>A0A7W2CXZ8</accession>